<organism evidence="1 2">
    <name type="scientific">Melastoma candidum</name>
    <dbReference type="NCBI Taxonomy" id="119954"/>
    <lineage>
        <taxon>Eukaryota</taxon>
        <taxon>Viridiplantae</taxon>
        <taxon>Streptophyta</taxon>
        <taxon>Embryophyta</taxon>
        <taxon>Tracheophyta</taxon>
        <taxon>Spermatophyta</taxon>
        <taxon>Magnoliopsida</taxon>
        <taxon>eudicotyledons</taxon>
        <taxon>Gunneridae</taxon>
        <taxon>Pentapetalae</taxon>
        <taxon>rosids</taxon>
        <taxon>malvids</taxon>
        <taxon>Myrtales</taxon>
        <taxon>Melastomataceae</taxon>
        <taxon>Melastomatoideae</taxon>
        <taxon>Melastomateae</taxon>
        <taxon>Melastoma</taxon>
    </lineage>
</organism>
<proteinExistence type="predicted"/>
<dbReference type="Proteomes" id="UP001057402">
    <property type="component" value="Chromosome 9"/>
</dbReference>
<gene>
    <name evidence="1" type="ORF">MLD38_029998</name>
</gene>
<sequence length="128" mass="13477">MEDDDIDGELAGISTSSSKRKAEEMLGAKDGDGNIHEKDANNGSKSEDETGAGTESCDDEGGRGVIKNLITSLFPPGDEGSGNGKFDRENEVEPGNSEREYDEVPSEDSGGIIRSIVSHLPHALPGML</sequence>
<name>A0ACB9MM87_9MYRT</name>
<protein>
    <submittedName>
        <fullName evidence="1">Uncharacterized protein</fullName>
    </submittedName>
</protein>
<accession>A0ACB9MM87</accession>
<reference evidence="2" key="1">
    <citation type="journal article" date="2023" name="Front. Plant Sci.">
        <title>Chromosomal-level genome assembly of Melastoma candidum provides insights into trichome evolution.</title>
        <authorList>
            <person name="Zhong Y."/>
            <person name="Wu W."/>
            <person name="Sun C."/>
            <person name="Zou P."/>
            <person name="Liu Y."/>
            <person name="Dai S."/>
            <person name="Zhou R."/>
        </authorList>
    </citation>
    <scope>NUCLEOTIDE SEQUENCE [LARGE SCALE GENOMIC DNA]</scope>
</reference>
<evidence type="ECO:0000313" key="1">
    <source>
        <dbReference type="EMBL" id="KAI4324514.1"/>
    </source>
</evidence>
<dbReference type="EMBL" id="CM042888">
    <property type="protein sequence ID" value="KAI4324514.1"/>
    <property type="molecule type" value="Genomic_DNA"/>
</dbReference>
<evidence type="ECO:0000313" key="2">
    <source>
        <dbReference type="Proteomes" id="UP001057402"/>
    </source>
</evidence>
<comment type="caution">
    <text evidence="1">The sequence shown here is derived from an EMBL/GenBank/DDBJ whole genome shotgun (WGS) entry which is preliminary data.</text>
</comment>
<keyword evidence="2" id="KW-1185">Reference proteome</keyword>